<dbReference type="Pfam" id="PF01520">
    <property type="entry name" value="Amidase_3"/>
    <property type="match status" value="1"/>
</dbReference>
<evidence type="ECO:0000259" key="1">
    <source>
        <dbReference type="SMART" id="SM00646"/>
    </source>
</evidence>
<name>A0A9D1SUG5_9FIRM</name>
<dbReference type="InterPro" id="IPR002508">
    <property type="entry name" value="MurNAc-LAA_cat"/>
</dbReference>
<dbReference type="Proteomes" id="UP000824130">
    <property type="component" value="Unassembled WGS sequence"/>
</dbReference>
<reference evidence="2" key="1">
    <citation type="submission" date="2020-10" db="EMBL/GenBank/DDBJ databases">
        <authorList>
            <person name="Gilroy R."/>
        </authorList>
    </citation>
    <scope>NUCLEOTIDE SEQUENCE</scope>
    <source>
        <strain evidence="2">ChiSjej4B22-8349</strain>
    </source>
</reference>
<evidence type="ECO:0000313" key="2">
    <source>
        <dbReference type="EMBL" id="HIU95292.1"/>
    </source>
</evidence>
<dbReference type="SUPFAM" id="SSF53187">
    <property type="entry name" value="Zn-dependent exopeptidases"/>
    <property type="match status" value="1"/>
</dbReference>
<sequence>MPSLFLSPSVQQFNPYVNGLGSEEYYMNLIADAMEPYLYASGISFTRNDPDAPLSQAIALSNAGNYDFHLALHSNAAPENLSGQVRGSDIYYYATSAEGRRAADIFAENLKVIYPDPDLVKAVANTTLGELRLTKAPTNLIELAYHDNLQDALWIIDNIQLIARTLVLSLTEYFGIPFVDPYQG</sequence>
<dbReference type="Gene3D" id="3.40.630.40">
    <property type="entry name" value="Zn-dependent exopeptidases"/>
    <property type="match status" value="1"/>
</dbReference>
<dbReference type="GO" id="GO:0008745">
    <property type="term" value="F:N-acetylmuramoyl-L-alanine amidase activity"/>
    <property type="evidence" value="ECO:0007669"/>
    <property type="project" value="InterPro"/>
</dbReference>
<reference evidence="2" key="2">
    <citation type="journal article" date="2021" name="PeerJ">
        <title>Extensive microbial diversity within the chicken gut microbiome revealed by metagenomics and culture.</title>
        <authorList>
            <person name="Gilroy R."/>
            <person name="Ravi A."/>
            <person name="Getino M."/>
            <person name="Pursley I."/>
            <person name="Horton D.L."/>
            <person name="Alikhan N.F."/>
            <person name="Baker D."/>
            <person name="Gharbi K."/>
            <person name="Hall N."/>
            <person name="Watson M."/>
            <person name="Adriaenssens E.M."/>
            <person name="Foster-Nyarko E."/>
            <person name="Jarju S."/>
            <person name="Secka A."/>
            <person name="Antonio M."/>
            <person name="Oren A."/>
            <person name="Chaudhuri R.R."/>
            <person name="La Ragione R."/>
            <person name="Hildebrand F."/>
            <person name="Pallen M.J."/>
        </authorList>
    </citation>
    <scope>NUCLEOTIDE SEQUENCE</scope>
    <source>
        <strain evidence="2">ChiSjej4B22-8349</strain>
    </source>
</reference>
<proteinExistence type="predicted"/>
<gene>
    <name evidence="2" type="ORF">IAD25_01080</name>
</gene>
<comment type="caution">
    <text evidence="2">The sequence shown here is derived from an EMBL/GenBank/DDBJ whole genome shotgun (WGS) entry which is preliminary data.</text>
</comment>
<organism evidence="2 3">
    <name type="scientific">Candidatus Allocopromorpha excrementipullorum</name>
    <dbReference type="NCBI Taxonomy" id="2840743"/>
    <lineage>
        <taxon>Bacteria</taxon>
        <taxon>Bacillati</taxon>
        <taxon>Bacillota</taxon>
        <taxon>Clostridia</taxon>
        <taxon>Eubacteriales</taxon>
        <taxon>Eubacteriaceae</taxon>
        <taxon>Eubacteriaceae incertae sedis</taxon>
        <taxon>Candidatus Allocopromorpha</taxon>
    </lineage>
</organism>
<dbReference type="AlphaFoldDB" id="A0A9D1SUG5"/>
<feature type="domain" description="MurNAc-LAA" evidence="1">
    <location>
        <begin position="58"/>
        <end position="171"/>
    </location>
</feature>
<accession>A0A9D1SUG5</accession>
<protein>
    <submittedName>
        <fullName evidence="2">N-acetylmuramoyl-L-alanine amidase</fullName>
    </submittedName>
</protein>
<evidence type="ECO:0000313" key="3">
    <source>
        <dbReference type="Proteomes" id="UP000824130"/>
    </source>
</evidence>
<dbReference type="GO" id="GO:0009253">
    <property type="term" value="P:peptidoglycan catabolic process"/>
    <property type="evidence" value="ECO:0007669"/>
    <property type="project" value="InterPro"/>
</dbReference>
<dbReference type="EMBL" id="DVOB01000027">
    <property type="protein sequence ID" value="HIU95292.1"/>
    <property type="molecule type" value="Genomic_DNA"/>
</dbReference>
<dbReference type="SMART" id="SM00646">
    <property type="entry name" value="Ami_3"/>
    <property type="match status" value="1"/>
</dbReference>